<sequence length="365" mass="41992">MVGTRATPFPRQRINSIVNASQNPLQDFTRDDNSSHRESFEQEPSVDLPVQPQLQALQDQINRMEKAFERVIQERQKPFIQENESLNALPATIPQQIGAARTIISPQKSPKLPKLSRYVGGSINEANGFFYQADIMFRSDQGYYFSQDNQKIDHIIQYFEKQPLAKDFKEYMLNAIMDKGNRQRLATQRIIQAKQRSHQSVLDFVLYLDTLEENIGEESDSLRRVRLLAGLTPSISKRISESIQQPTSRNDLIAQAIRLENVDKMYKLSEDNELSRGRKKNQGKNPQTQGTTVKAERSRSPAKTNNNHGKTQTYRHQDSDKEICYKCQQLGHKIPDCNNNVVCRWCSGAHWSRECNDPAKKPKKD</sequence>
<comment type="caution">
    <text evidence="4">The sequence shown here is derived from an EMBL/GenBank/DDBJ whole genome shotgun (WGS) entry which is preliminary data.</text>
</comment>
<feature type="region of interest" description="Disordered" evidence="2">
    <location>
        <begin position="19"/>
        <end position="46"/>
    </location>
</feature>
<keyword evidence="1" id="KW-0863">Zinc-finger</keyword>
<feature type="domain" description="CCHC-type" evidence="3">
    <location>
        <begin position="324"/>
        <end position="337"/>
    </location>
</feature>
<dbReference type="Gene3D" id="4.10.60.10">
    <property type="entry name" value="Zinc finger, CCHC-type"/>
    <property type="match status" value="1"/>
</dbReference>
<dbReference type="EMBL" id="QKRW01000008">
    <property type="protein sequence ID" value="RAL66027.1"/>
    <property type="molecule type" value="Genomic_DNA"/>
</dbReference>
<proteinExistence type="predicted"/>
<dbReference type="SUPFAM" id="SSF57756">
    <property type="entry name" value="Retrovirus zinc finger-like domains"/>
    <property type="match status" value="1"/>
</dbReference>
<dbReference type="Proteomes" id="UP000249056">
    <property type="component" value="Unassembled WGS sequence"/>
</dbReference>
<evidence type="ECO:0000256" key="2">
    <source>
        <dbReference type="SAM" id="MobiDB-lite"/>
    </source>
</evidence>
<feature type="compositionally biased region" description="Basic and acidic residues" evidence="2">
    <location>
        <begin position="28"/>
        <end position="40"/>
    </location>
</feature>
<dbReference type="OrthoDB" id="5588148at2759"/>
<keyword evidence="5" id="KW-1185">Reference proteome</keyword>
<gene>
    <name evidence="4" type="ORF">DID88_005688</name>
</gene>
<evidence type="ECO:0000313" key="5">
    <source>
        <dbReference type="Proteomes" id="UP000249056"/>
    </source>
</evidence>
<dbReference type="InterPro" id="IPR036875">
    <property type="entry name" value="Znf_CCHC_sf"/>
</dbReference>
<evidence type="ECO:0000313" key="4">
    <source>
        <dbReference type="EMBL" id="RAL66027.1"/>
    </source>
</evidence>
<keyword evidence="1" id="KW-0479">Metal-binding</keyword>
<feature type="region of interest" description="Disordered" evidence="2">
    <location>
        <begin position="270"/>
        <end position="315"/>
    </location>
</feature>
<organism evidence="4 5">
    <name type="scientific">Monilinia fructigena</name>
    <dbReference type="NCBI Taxonomy" id="38457"/>
    <lineage>
        <taxon>Eukaryota</taxon>
        <taxon>Fungi</taxon>
        <taxon>Dikarya</taxon>
        <taxon>Ascomycota</taxon>
        <taxon>Pezizomycotina</taxon>
        <taxon>Leotiomycetes</taxon>
        <taxon>Helotiales</taxon>
        <taxon>Sclerotiniaceae</taxon>
        <taxon>Monilinia</taxon>
    </lineage>
</organism>
<evidence type="ECO:0000259" key="3">
    <source>
        <dbReference type="PROSITE" id="PS50158"/>
    </source>
</evidence>
<name>A0A395J0H6_9HELO</name>
<dbReference type="AlphaFoldDB" id="A0A395J0H6"/>
<protein>
    <recommendedName>
        <fullName evidence="3">CCHC-type domain-containing protein</fullName>
    </recommendedName>
</protein>
<feature type="compositionally biased region" description="Polar residues" evidence="2">
    <location>
        <begin position="283"/>
        <end position="292"/>
    </location>
</feature>
<feature type="compositionally biased region" description="Polar residues" evidence="2">
    <location>
        <begin position="301"/>
        <end position="314"/>
    </location>
</feature>
<dbReference type="GO" id="GO:0003676">
    <property type="term" value="F:nucleic acid binding"/>
    <property type="evidence" value="ECO:0007669"/>
    <property type="project" value="InterPro"/>
</dbReference>
<evidence type="ECO:0000256" key="1">
    <source>
        <dbReference type="PROSITE-ProRule" id="PRU00047"/>
    </source>
</evidence>
<dbReference type="PROSITE" id="PS50158">
    <property type="entry name" value="ZF_CCHC"/>
    <property type="match status" value="1"/>
</dbReference>
<reference evidence="4 5" key="1">
    <citation type="submission" date="2018-06" db="EMBL/GenBank/DDBJ databases">
        <title>Genome Sequence of the Brown Rot Fungal Pathogen Monilinia fructigena.</title>
        <authorList>
            <person name="Landi L."/>
            <person name="De Miccolis Angelini R.M."/>
            <person name="Pollastro S."/>
            <person name="Abate D."/>
            <person name="Faretra F."/>
            <person name="Romanazzi G."/>
        </authorList>
    </citation>
    <scope>NUCLEOTIDE SEQUENCE [LARGE SCALE GENOMIC DNA]</scope>
    <source>
        <strain evidence="4 5">Mfrg269</strain>
    </source>
</reference>
<keyword evidence="1" id="KW-0862">Zinc</keyword>
<dbReference type="GO" id="GO:0008270">
    <property type="term" value="F:zinc ion binding"/>
    <property type="evidence" value="ECO:0007669"/>
    <property type="project" value="UniProtKB-KW"/>
</dbReference>
<accession>A0A395J0H6</accession>
<dbReference type="InterPro" id="IPR001878">
    <property type="entry name" value="Znf_CCHC"/>
</dbReference>